<reference evidence="2 3" key="1">
    <citation type="submission" date="2018-06" db="EMBL/GenBank/DDBJ databases">
        <authorList>
            <consortium name="Pathogen Informatics"/>
            <person name="Doyle S."/>
        </authorList>
    </citation>
    <scope>NUCLEOTIDE SEQUENCE [LARGE SCALE GENOMIC DNA]</scope>
    <source>
        <strain evidence="2 3">NCTC11166</strain>
    </source>
</reference>
<organism evidence="2 3">
    <name type="scientific">Brevundimonas vesicularis</name>
    <name type="common">Pseudomonas vesicularis</name>
    <dbReference type="NCBI Taxonomy" id="41276"/>
    <lineage>
        <taxon>Bacteria</taxon>
        <taxon>Pseudomonadati</taxon>
        <taxon>Pseudomonadota</taxon>
        <taxon>Alphaproteobacteria</taxon>
        <taxon>Caulobacterales</taxon>
        <taxon>Caulobacteraceae</taxon>
        <taxon>Brevundimonas</taxon>
    </lineage>
</organism>
<name>A0A2X1BRK7_BREVE</name>
<evidence type="ECO:0000313" key="2">
    <source>
        <dbReference type="EMBL" id="SPU55232.1"/>
    </source>
</evidence>
<dbReference type="InterPro" id="IPR001962">
    <property type="entry name" value="Asn_synthase"/>
</dbReference>
<evidence type="ECO:0000313" key="3">
    <source>
        <dbReference type="Proteomes" id="UP000251186"/>
    </source>
</evidence>
<sequence length="497" mass="53395">MARFWGRYVGVLFGAGDQLSALLRDPSGALECVAWSEKGLTIVASTAFEWLIKALRPPWRINSARLAQELHAVVTGTGALLIDGPTALEPGTIQPLPLERQALAVWTPADIARRSLWTSPDPHSAMKAIRSSIDEAVSGFASLPGALAAEVSGGLDSSIIASSLVRQKPDGQRLRINAYGSTPESDERAHVAILGQSLGFKPLSLPHVTGRMTPDWLAAMAGDFRPGLNGLDHPQDVAWARHVVDGGASALMTGKGGDSILFQAATTDVFTDLWKSRGWRALGHPDLAELAAGNEISIWSMIRTAVRYSAAGQTPPRRAHPILSPLTEPFVGHPWLQDLDAFGPSKAFHIAGVADSVSHHGPSVLSRAVDVRHPLCSQPVVEACLALPTALLTAGGRDRGLARQAFRDGLPDTIVNRRSKGEMTRIYGRLIVDNLDILRPWLIDGRLAALGLIDRATAETELTPEALIWRGQHSVILGIAALEGWTRLWEDRLGRPA</sequence>
<dbReference type="EMBL" id="UAQP01000014">
    <property type="protein sequence ID" value="SPU55232.1"/>
    <property type="molecule type" value="Genomic_DNA"/>
</dbReference>
<dbReference type="Pfam" id="PF00733">
    <property type="entry name" value="Asn_synthase"/>
    <property type="match status" value="1"/>
</dbReference>
<proteinExistence type="predicted"/>
<dbReference type="Gene3D" id="3.40.50.620">
    <property type="entry name" value="HUPs"/>
    <property type="match status" value="2"/>
</dbReference>
<dbReference type="InterPro" id="IPR014729">
    <property type="entry name" value="Rossmann-like_a/b/a_fold"/>
</dbReference>
<dbReference type="AlphaFoldDB" id="A0A2X1BRK7"/>
<gene>
    <name evidence="2" type="ORF">NCTC11166_02627</name>
</gene>
<evidence type="ECO:0000259" key="1">
    <source>
        <dbReference type="Pfam" id="PF00733"/>
    </source>
</evidence>
<dbReference type="GO" id="GO:0006529">
    <property type="term" value="P:asparagine biosynthetic process"/>
    <property type="evidence" value="ECO:0007669"/>
    <property type="project" value="InterPro"/>
</dbReference>
<dbReference type="Proteomes" id="UP000251186">
    <property type="component" value="Unassembled WGS sequence"/>
</dbReference>
<dbReference type="SUPFAM" id="SSF52402">
    <property type="entry name" value="Adenine nucleotide alpha hydrolases-like"/>
    <property type="match status" value="1"/>
</dbReference>
<dbReference type="GO" id="GO:0004066">
    <property type="term" value="F:asparagine synthase (glutamine-hydrolyzing) activity"/>
    <property type="evidence" value="ECO:0007669"/>
    <property type="project" value="InterPro"/>
</dbReference>
<protein>
    <submittedName>
        <fullName evidence="2">Asparagine synthase (Glutamine-hydrolyzing)</fullName>
    </submittedName>
</protein>
<accession>A0A2X1BRK7</accession>
<feature type="domain" description="Asparagine synthetase" evidence="1">
    <location>
        <begin position="129"/>
        <end position="466"/>
    </location>
</feature>